<evidence type="ECO:0000313" key="2">
    <source>
        <dbReference type="EMBL" id="KYP41554.1"/>
    </source>
</evidence>
<dbReference type="GO" id="GO:0003676">
    <property type="term" value="F:nucleic acid binding"/>
    <property type="evidence" value="ECO:0007669"/>
    <property type="project" value="InterPro"/>
</dbReference>
<dbReference type="AlphaFoldDB" id="A0A151RG31"/>
<dbReference type="EMBL" id="KQ483765">
    <property type="protein sequence ID" value="KYP41554.1"/>
    <property type="molecule type" value="Genomic_DNA"/>
</dbReference>
<protein>
    <submittedName>
        <fullName evidence="2">Ribonuclease H protein At1g65750 family</fullName>
    </submittedName>
</protein>
<dbReference type="InterPro" id="IPR002156">
    <property type="entry name" value="RNaseH_domain"/>
</dbReference>
<name>A0A151RG31_CAJCA</name>
<evidence type="ECO:0000313" key="3">
    <source>
        <dbReference type="Proteomes" id="UP000075243"/>
    </source>
</evidence>
<accession>A0A151RG31</accession>
<dbReference type="PANTHER" id="PTHR47723:SF19">
    <property type="entry name" value="POLYNUCLEOTIDYL TRANSFERASE, RIBONUCLEASE H-LIKE SUPERFAMILY PROTEIN"/>
    <property type="match status" value="1"/>
</dbReference>
<dbReference type="GO" id="GO:0004523">
    <property type="term" value="F:RNA-DNA hybrid ribonuclease activity"/>
    <property type="evidence" value="ECO:0007669"/>
    <property type="project" value="InterPro"/>
</dbReference>
<organism evidence="2 3">
    <name type="scientific">Cajanus cajan</name>
    <name type="common">Pigeon pea</name>
    <name type="synonym">Cajanus indicus</name>
    <dbReference type="NCBI Taxonomy" id="3821"/>
    <lineage>
        <taxon>Eukaryota</taxon>
        <taxon>Viridiplantae</taxon>
        <taxon>Streptophyta</taxon>
        <taxon>Embryophyta</taxon>
        <taxon>Tracheophyta</taxon>
        <taxon>Spermatophyta</taxon>
        <taxon>Magnoliopsida</taxon>
        <taxon>eudicotyledons</taxon>
        <taxon>Gunneridae</taxon>
        <taxon>Pentapetalae</taxon>
        <taxon>rosids</taxon>
        <taxon>fabids</taxon>
        <taxon>Fabales</taxon>
        <taxon>Fabaceae</taxon>
        <taxon>Papilionoideae</taxon>
        <taxon>50 kb inversion clade</taxon>
        <taxon>NPAAA clade</taxon>
        <taxon>indigoferoid/millettioid clade</taxon>
        <taxon>Phaseoleae</taxon>
        <taxon>Cajanus</taxon>
    </lineage>
</organism>
<evidence type="ECO:0000259" key="1">
    <source>
        <dbReference type="Pfam" id="PF13456"/>
    </source>
</evidence>
<dbReference type="InterPro" id="IPR012337">
    <property type="entry name" value="RNaseH-like_sf"/>
</dbReference>
<dbReference type="Proteomes" id="UP000075243">
    <property type="component" value="Unassembled WGS sequence"/>
</dbReference>
<dbReference type="Gramene" id="C.cajan_38977.t">
    <property type="protein sequence ID" value="C.cajan_38977.t.cds1"/>
    <property type="gene ID" value="C.cajan_38977"/>
</dbReference>
<dbReference type="Gene3D" id="3.30.420.10">
    <property type="entry name" value="Ribonuclease H-like superfamily/Ribonuclease H"/>
    <property type="match status" value="1"/>
</dbReference>
<dbReference type="InterPro" id="IPR053151">
    <property type="entry name" value="RNase_H-like"/>
</dbReference>
<feature type="non-terminal residue" evidence="2">
    <location>
        <position position="1"/>
    </location>
</feature>
<proteinExistence type="predicted"/>
<gene>
    <name evidence="2" type="ORF">KK1_037067</name>
</gene>
<dbReference type="PANTHER" id="PTHR47723">
    <property type="entry name" value="OS05G0353850 PROTEIN"/>
    <property type="match status" value="1"/>
</dbReference>
<dbReference type="Pfam" id="PF13456">
    <property type="entry name" value="RVT_3"/>
    <property type="match status" value="1"/>
</dbReference>
<dbReference type="CDD" id="cd06222">
    <property type="entry name" value="RNase_H_like"/>
    <property type="match status" value="1"/>
</dbReference>
<sequence>WPSIFVVALDSIWHRRNSFVFQHLSINANQLAYEIESWMTSLLFIHSSFGLEDKPTYNPLSSSRICPPRGFIKVNYDGAVSNGREISWGGVIRNSEGAFIVAFTRRMGSFLVFQSELWAILQGLQLIVDHQLGMQVILESNSLEAINLLKDGCARNHPCADIIKKIC</sequence>
<dbReference type="SUPFAM" id="SSF53098">
    <property type="entry name" value="Ribonuclease H-like"/>
    <property type="match status" value="1"/>
</dbReference>
<keyword evidence="3" id="KW-1185">Reference proteome</keyword>
<reference evidence="2" key="1">
    <citation type="journal article" date="2012" name="Nat. Biotechnol.">
        <title>Draft genome sequence of pigeonpea (Cajanus cajan), an orphan legume crop of resource-poor farmers.</title>
        <authorList>
            <person name="Varshney R.K."/>
            <person name="Chen W."/>
            <person name="Li Y."/>
            <person name="Bharti A.K."/>
            <person name="Saxena R.K."/>
            <person name="Schlueter J.A."/>
            <person name="Donoghue M.T."/>
            <person name="Azam S."/>
            <person name="Fan G."/>
            <person name="Whaley A.M."/>
            <person name="Farmer A.D."/>
            <person name="Sheridan J."/>
            <person name="Iwata A."/>
            <person name="Tuteja R."/>
            <person name="Penmetsa R.V."/>
            <person name="Wu W."/>
            <person name="Upadhyaya H.D."/>
            <person name="Yang S.P."/>
            <person name="Shah T."/>
            <person name="Saxena K.B."/>
            <person name="Michael T."/>
            <person name="McCombie W.R."/>
            <person name="Yang B."/>
            <person name="Zhang G."/>
            <person name="Yang H."/>
            <person name="Wang J."/>
            <person name="Spillane C."/>
            <person name="Cook D.R."/>
            <person name="May G.D."/>
            <person name="Xu X."/>
            <person name="Jackson S.A."/>
        </authorList>
    </citation>
    <scope>NUCLEOTIDE SEQUENCE [LARGE SCALE GENOMIC DNA]</scope>
</reference>
<dbReference type="InterPro" id="IPR044730">
    <property type="entry name" value="RNase_H-like_dom_plant"/>
</dbReference>
<dbReference type="InterPro" id="IPR036397">
    <property type="entry name" value="RNaseH_sf"/>
</dbReference>
<feature type="domain" description="RNase H type-1" evidence="1">
    <location>
        <begin position="75"/>
        <end position="165"/>
    </location>
</feature>